<evidence type="ECO:0000313" key="3">
    <source>
        <dbReference type="Proteomes" id="UP000178857"/>
    </source>
</evidence>
<keyword evidence="1" id="KW-0812">Transmembrane</keyword>
<dbReference type="STRING" id="1802069.A2970_00235"/>
<accession>A0A1F7JC56</accession>
<evidence type="ECO:0000313" key="2">
    <source>
        <dbReference type="EMBL" id="OGK53190.1"/>
    </source>
</evidence>
<feature type="transmembrane region" description="Helical" evidence="1">
    <location>
        <begin position="49"/>
        <end position="73"/>
    </location>
</feature>
<dbReference type="Proteomes" id="UP000178857">
    <property type="component" value="Unassembled WGS sequence"/>
</dbReference>
<organism evidence="2 3">
    <name type="scientific">Candidatus Roizmanbacteria bacterium RIFCSPLOWO2_01_FULL_44_13</name>
    <dbReference type="NCBI Taxonomy" id="1802069"/>
    <lineage>
        <taxon>Bacteria</taxon>
        <taxon>Candidatus Roizmaniibacteriota</taxon>
    </lineage>
</organism>
<reference evidence="2 3" key="1">
    <citation type="journal article" date="2016" name="Nat. Commun.">
        <title>Thousands of microbial genomes shed light on interconnected biogeochemical processes in an aquifer system.</title>
        <authorList>
            <person name="Anantharaman K."/>
            <person name="Brown C.T."/>
            <person name="Hug L.A."/>
            <person name="Sharon I."/>
            <person name="Castelle C.J."/>
            <person name="Probst A.J."/>
            <person name="Thomas B.C."/>
            <person name="Singh A."/>
            <person name="Wilkins M.J."/>
            <person name="Karaoz U."/>
            <person name="Brodie E.L."/>
            <person name="Williams K.H."/>
            <person name="Hubbard S.S."/>
            <person name="Banfield J.F."/>
        </authorList>
    </citation>
    <scope>NUCLEOTIDE SEQUENCE [LARGE SCALE GENOMIC DNA]</scope>
</reference>
<sequence>MLVFSAVAVYLTSLWDRGFVVNYDLGVYVKASFLVALMFYLVRPLSKLVLLPLNILTLGVISTVVYCFLFFFLTRYFGLINIKEWTFSGINLLGFAIGQIKFSQTANIFVSAISVSTIINFLEQLI</sequence>
<gene>
    <name evidence="2" type="ORF">A2970_00235</name>
</gene>
<keyword evidence="1" id="KW-1133">Transmembrane helix</keyword>
<name>A0A1F7JC56_9BACT</name>
<proteinExistence type="predicted"/>
<dbReference type="EMBL" id="MGAT01000004">
    <property type="protein sequence ID" value="OGK53190.1"/>
    <property type="molecule type" value="Genomic_DNA"/>
</dbReference>
<comment type="caution">
    <text evidence="2">The sequence shown here is derived from an EMBL/GenBank/DDBJ whole genome shotgun (WGS) entry which is preliminary data.</text>
</comment>
<evidence type="ECO:0000256" key="1">
    <source>
        <dbReference type="SAM" id="Phobius"/>
    </source>
</evidence>
<protein>
    <submittedName>
        <fullName evidence="2">Uncharacterized protein</fullName>
    </submittedName>
</protein>
<feature type="transmembrane region" description="Helical" evidence="1">
    <location>
        <begin position="20"/>
        <end position="42"/>
    </location>
</feature>
<keyword evidence="1" id="KW-0472">Membrane</keyword>
<dbReference type="AlphaFoldDB" id="A0A1F7JC56"/>